<dbReference type="InterPro" id="IPR035940">
    <property type="entry name" value="CAP_sf"/>
</dbReference>
<dbReference type="Gene3D" id="3.40.33.10">
    <property type="entry name" value="CAP"/>
    <property type="match status" value="1"/>
</dbReference>
<proteinExistence type="predicted"/>
<organism evidence="3 4">
    <name type="scientific">Pyronema omphalodes (strain CBS 100304)</name>
    <name type="common">Pyronema confluens</name>
    <dbReference type="NCBI Taxonomy" id="1076935"/>
    <lineage>
        <taxon>Eukaryota</taxon>
        <taxon>Fungi</taxon>
        <taxon>Dikarya</taxon>
        <taxon>Ascomycota</taxon>
        <taxon>Pezizomycotina</taxon>
        <taxon>Pezizomycetes</taxon>
        <taxon>Pezizales</taxon>
        <taxon>Pyronemataceae</taxon>
        <taxon>Pyronema</taxon>
    </lineage>
</organism>
<sequence length="240" mass="26631">MNHLVTGSRRFELFTFSALLALATNAAAYVPAGTPEFRNEFLAVHNQYRQEHGSPPLTWDFGLEQSAQAWANQCNYKHSPNTGPGARICGESLSCGAPHQTPRSVVEGWISERDIYNFDTHVIDNETGNFAGAVWEATQKLGCGAMPACANIPAMVDNDWHQPVPLYVCHYWPPGSKDSAQAAMNVHRKGYRRPGIYGRDLNSTTEAEIEFAPVSSLVYVHRDNLLKREATVEQEPEIAE</sequence>
<evidence type="ECO:0000313" key="4">
    <source>
        <dbReference type="Proteomes" id="UP000018144"/>
    </source>
</evidence>
<dbReference type="AlphaFoldDB" id="U4KVN7"/>
<dbReference type="InterPro" id="IPR014044">
    <property type="entry name" value="CAP_dom"/>
</dbReference>
<keyword evidence="1" id="KW-0732">Signal</keyword>
<dbReference type="SUPFAM" id="SSF55797">
    <property type="entry name" value="PR-1-like"/>
    <property type="match status" value="1"/>
</dbReference>
<protein>
    <submittedName>
        <fullName evidence="3">Similar to Golgi-associated plant pathogenesis-related protein 1 acc. no. Q9H4G4</fullName>
    </submittedName>
</protein>
<feature type="chain" id="PRO_5004651119" evidence="1">
    <location>
        <begin position="29"/>
        <end position="240"/>
    </location>
</feature>
<dbReference type="EMBL" id="HF935265">
    <property type="protein sequence ID" value="CCX05673.1"/>
    <property type="molecule type" value="Genomic_DNA"/>
</dbReference>
<evidence type="ECO:0000259" key="2">
    <source>
        <dbReference type="SMART" id="SM00198"/>
    </source>
</evidence>
<feature type="signal peptide" evidence="1">
    <location>
        <begin position="1"/>
        <end position="28"/>
    </location>
</feature>
<dbReference type="Pfam" id="PF00188">
    <property type="entry name" value="CAP"/>
    <property type="match status" value="1"/>
</dbReference>
<keyword evidence="4" id="KW-1185">Reference proteome</keyword>
<dbReference type="PRINTS" id="PR00837">
    <property type="entry name" value="V5TPXLIKE"/>
</dbReference>
<evidence type="ECO:0000256" key="1">
    <source>
        <dbReference type="SAM" id="SignalP"/>
    </source>
</evidence>
<dbReference type="InterPro" id="IPR001283">
    <property type="entry name" value="CRISP-related"/>
</dbReference>
<reference evidence="3 4" key="1">
    <citation type="journal article" date="2013" name="PLoS Genet.">
        <title>The genome and development-dependent transcriptomes of Pyronema confluens: a window into fungal evolution.</title>
        <authorList>
            <person name="Traeger S."/>
            <person name="Altegoer F."/>
            <person name="Freitag M."/>
            <person name="Gabaldon T."/>
            <person name="Kempken F."/>
            <person name="Kumar A."/>
            <person name="Marcet-Houben M."/>
            <person name="Poggeler S."/>
            <person name="Stajich J.E."/>
            <person name="Nowrousian M."/>
        </authorList>
    </citation>
    <scope>NUCLEOTIDE SEQUENCE [LARGE SCALE GENOMIC DNA]</scope>
    <source>
        <strain evidence="4">CBS 100304</strain>
        <tissue evidence="3">Vegetative mycelium</tissue>
    </source>
</reference>
<accession>U4KVN7</accession>
<dbReference type="SMART" id="SM00198">
    <property type="entry name" value="SCP"/>
    <property type="match status" value="1"/>
</dbReference>
<feature type="domain" description="SCP" evidence="2">
    <location>
        <begin position="36"/>
        <end position="179"/>
    </location>
</feature>
<dbReference type="STRING" id="1076935.U4KVN7"/>
<gene>
    <name evidence="3" type="ORF">PCON_05260</name>
</gene>
<dbReference type="Proteomes" id="UP000018144">
    <property type="component" value="Unassembled WGS sequence"/>
</dbReference>
<evidence type="ECO:0000313" key="3">
    <source>
        <dbReference type="EMBL" id="CCX05673.1"/>
    </source>
</evidence>
<dbReference type="PANTHER" id="PTHR10334">
    <property type="entry name" value="CYSTEINE-RICH SECRETORY PROTEIN-RELATED"/>
    <property type="match status" value="1"/>
</dbReference>
<name>U4KVN7_PYROM</name>
<dbReference type="eggNOG" id="KOG3017">
    <property type="taxonomic scope" value="Eukaryota"/>
</dbReference>
<dbReference type="OrthoDB" id="337038at2759"/>
<dbReference type="OMA" id="CANIPAM"/>